<dbReference type="InterPro" id="IPR013164">
    <property type="entry name" value="Cadherin_N"/>
</dbReference>
<protein>
    <submittedName>
        <fullName evidence="18">Protocadherin alpha-8 isoform X18</fullName>
    </submittedName>
</protein>
<evidence type="ECO:0000256" key="15">
    <source>
        <dbReference type="SAM" id="SignalP"/>
    </source>
</evidence>
<dbReference type="RefSeq" id="XP_045574132.1">
    <property type="nucleotide sequence ID" value="XM_045718176.1"/>
</dbReference>
<evidence type="ECO:0000256" key="5">
    <source>
        <dbReference type="ARBA" id="ARBA00022729"/>
    </source>
</evidence>
<feature type="transmembrane region" description="Helical" evidence="14">
    <location>
        <begin position="686"/>
        <end position="709"/>
    </location>
</feature>
<dbReference type="PANTHER" id="PTHR24028">
    <property type="entry name" value="CADHERIN-87A"/>
    <property type="match status" value="1"/>
</dbReference>
<feature type="compositionally biased region" description="Basic and acidic residues" evidence="13">
    <location>
        <begin position="900"/>
        <end position="918"/>
    </location>
</feature>
<evidence type="ECO:0000313" key="17">
    <source>
        <dbReference type="Proteomes" id="UP001652741"/>
    </source>
</evidence>
<evidence type="ECO:0000256" key="9">
    <source>
        <dbReference type="ARBA" id="ARBA00022989"/>
    </source>
</evidence>
<feature type="domain" description="Cadherin" evidence="16">
    <location>
        <begin position="574"/>
        <end position="677"/>
    </location>
</feature>
<feature type="chain" id="PRO_5046529207" evidence="15">
    <location>
        <begin position="27"/>
        <end position="939"/>
    </location>
</feature>
<keyword evidence="10 14" id="KW-0472">Membrane</keyword>
<sequence>MGRRRQRERVWIQCVALLCLFDWSAAQISYSVSEEVDKGTFVGNLAKDLNLNVHELESRGLRIVSGHSKRYFDANLKTGVLFVNERIDREELCPSTVKCSLNIEAILSHPMLLHRIEVNILDINDNSPSFMKKVATFNISESSYPGERYPLPIANDADTGSNSVKSYKLSPNEHFSLDVQSGGEQSVSAELVLQKALDREKQPVIQLTLTAVDGGKPPQSGTLPIVVNVIDSNDNSPSFSKPLYKVSVSENIPFGTTVLTLSATDLDEGLNSKLVYSFVERGNLNPADMFALNPDTGEMTVKANLDHEANAAYEIRVQATDQGSSPRSGYSKVLVEVIDVNDNAPEVSVTSLMSPVKEDSEMGTVVALVTVIDKDGGKNGLTNCKLVGSVPFKLKSNYKNYYSLVVDGPLDRESTAQYNVTITATDGGTPPLSSTSVITVEVSDVNDNAPRFSEPVINVYVKENSPVGDVIYTTSALDPDSDENAKVTYSLLDKSVSISSSVNINSDTGDIVSLQSFNYEEIQTFQFKVQATDSGVPPLSSNVTVNVFILDENDNRPGILAPYSDHGSVNSENIPYSAEAGYFVAKIRAVDSDSGYNALLSYHISEPKGTNLFRIGTSTGELRTKRRMSDNDLKTHPLVVVVSDNGEPSLSATVSIDVVVVESTGEIQTQYRNVPRKEESFSDLNLYLLIAIASVSVIFLLSLISLIAVKCHRTDDSFKRYSAPMITTHPDGSWSYSKSTQQYDVCFSSDTLKSDVVVFPAPYPPADAELISINGNDTFDRTQTLPNQDKPKVPNSDWRYSASLRAGMQSSVHMEESSVMQGAQGVLVQNWPTVSSAAGDAEGGEVSPPMGAGVDSNSWHFRYGAGGPGGPPQHLKPGEVPPEAFIIPGSPAIISIRQQGGEDDKSDFISFGKKEEAKKKKKKKKEKKDKKDKGKDDDE</sequence>
<evidence type="ECO:0000256" key="10">
    <source>
        <dbReference type="ARBA" id="ARBA00023136"/>
    </source>
</evidence>
<comment type="function">
    <text evidence="1">Potential calcium-dependent cell-adhesion protein. May be involved in the establishment and maintenance of specific neuronal connections in the brain.</text>
</comment>
<keyword evidence="11" id="KW-0325">Glycoprotein</keyword>
<evidence type="ECO:0000256" key="6">
    <source>
        <dbReference type="ARBA" id="ARBA00022737"/>
    </source>
</evidence>
<dbReference type="PRINTS" id="PR00205">
    <property type="entry name" value="CADHERIN"/>
</dbReference>
<keyword evidence="4 14" id="KW-0812">Transmembrane</keyword>
<feature type="domain" description="Cadherin" evidence="16">
    <location>
        <begin position="131"/>
        <end position="239"/>
    </location>
</feature>
<evidence type="ECO:0000256" key="8">
    <source>
        <dbReference type="ARBA" id="ARBA00022889"/>
    </source>
</evidence>
<organism evidence="17 18">
    <name type="scientific">Salmo salar</name>
    <name type="common">Atlantic salmon</name>
    <dbReference type="NCBI Taxonomy" id="8030"/>
    <lineage>
        <taxon>Eukaryota</taxon>
        <taxon>Metazoa</taxon>
        <taxon>Chordata</taxon>
        <taxon>Craniata</taxon>
        <taxon>Vertebrata</taxon>
        <taxon>Euteleostomi</taxon>
        <taxon>Actinopterygii</taxon>
        <taxon>Neopterygii</taxon>
        <taxon>Teleostei</taxon>
        <taxon>Protacanthopterygii</taxon>
        <taxon>Salmoniformes</taxon>
        <taxon>Salmonidae</taxon>
        <taxon>Salmoninae</taxon>
        <taxon>Salmo</taxon>
    </lineage>
</organism>
<evidence type="ECO:0000256" key="7">
    <source>
        <dbReference type="ARBA" id="ARBA00022837"/>
    </source>
</evidence>
<keyword evidence="3" id="KW-1003">Cell membrane</keyword>
<keyword evidence="9 14" id="KW-1133">Transmembrane helix</keyword>
<dbReference type="PANTHER" id="PTHR24028:SF287">
    <property type="entry name" value="CADHERIN-RELATED NEURONAL RECEPTOR VARIABLE 1-RELATED"/>
    <property type="match status" value="1"/>
</dbReference>
<feature type="domain" description="Cadherin" evidence="16">
    <location>
        <begin position="24"/>
        <end position="130"/>
    </location>
</feature>
<dbReference type="Pfam" id="PF16492">
    <property type="entry name" value="Cadherin_C_2"/>
    <property type="match status" value="1"/>
</dbReference>
<dbReference type="GeneID" id="106604881"/>
<feature type="signal peptide" evidence="15">
    <location>
        <begin position="1"/>
        <end position="26"/>
    </location>
</feature>
<keyword evidence="8" id="KW-0130">Cell adhesion</keyword>
<dbReference type="Pfam" id="PF00028">
    <property type="entry name" value="Cadherin"/>
    <property type="match status" value="5"/>
</dbReference>
<feature type="domain" description="Cadherin" evidence="16">
    <location>
        <begin position="453"/>
        <end position="559"/>
    </location>
</feature>
<feature type="compositionally biased region" description="Basic residues" evidence="13">
    <location>
        <begin position="919"/>
        <end position="928"/>
    </location>
</feature>
<dbReference type="Gene3D" id="2.60.40.60">
    <property type="entry name" value="Cadherins"/>
    <property type="match status" value="6"/>
</dbReference>
<reference evidence="18" key="1">
    <citation type="submission" date="2025-08" db="UniProtKB">
        <authorList>
            <consortium name="RefSeq"/>
        </authorList>
    </citation>
    <scope>IDENTIFICATION</scope>
</reference>
<dbReference type="InterPro" id="IPR050174">
    <property type="entry name" value="Protocadherin/Cadherin-CA"/>
</dbReference>
<dbReference type="SMART" id="SM00112">
    <property type="entry name" value="CA"/>
    <property type="match status" value="6"/>
</dbReference>
<dbReference type="InterPro" id="IPR015919">
    <property type="entry name" value="Cadherin-like_sf"/>
</dbReference>
<dbReference type="InterPro" id="IPR002126">
    <property type="entry name" value="Cadherin-like_dom"/>
</dbReference>
<evidence type="ECO:0000256" key="13">
    <source>
        <dbReference type="SAM" id="MobiDB-lite"/>
    </source>
</evidence>
<evidence type="ECO:0000256" key="2">
    <source>
        <dbReference type="ARBA" id="ARBA00004251"/>
    </source>
</evidence>
<dbReference type="InterPro" id="IPR032455">
    <property type="entry name" value="Cadherin_C"/>
</dbReference>
<evidence type="ECO:0000256" key="4">
    <source>
        <dbReference type="ARBA" id="ARBA00022692"/>
    </source>
</evidence>
<feature type="compositionally biased region" description="Basic and acidic residues" evidence="13">
    <location>
        <begin position="929"/>
        <end position="939"/>
    </location>
</feature>
<evidence type="ECO:0000256" key="11">
    <source>
        <dbReference type="ARBA" id="ARBA00023180"/>
    </source>
</evidence>
<name>A0ABM3ESU1_SALSA</name>
<dbReference type="PROSITE" id="PS00232">
    <property type="entry name" value="CADHERIN_1"/>
    <property type="match status" value="3"/>
</dbReference>
<comment type="subcellular location">
    <subcellularLocation>
        <location evidence="2">Cell membrane</location>
        <topology evidence="2">Single-pass type I membrane protein</topology>
    </subcellularLocation>
</comment>
<evidence type="ECO:0000256" key="14">
    <source>
        <dbReference type="SAM" id="Phobius"/>
    </source>
</evidence>
<accession>A0ABM3ESU1</accession>
<feature type="domain" description="Cadherin" evidence="16">
    <location>
        <begin position="348"/>
        <end position="452"/>
    </location>
</feature>
<evidence type="ECO:0000256" key="3">
    <source>
        <dbReference type="ARBA" id="ARBA00022475"/>
    </source>
</evidence>
<keyword evidence="17" id="KW-1185">Reference proteome</keyword>
<feature type="region of interest" description="Disordered" evidence="13">
    <location>
        <begin position="863"/>
        <end position="939"/>
    </location>
</feature>
<dbReference type="InterPro" id="IPR020894">
    <property type="entry name" value="Cadherin_CS"/>
</dbReference>
<evidence type="ECO:0000256" key="1">
    <source>
        <dbReference type="ARBA" id="ARBA00003436"/>
    </source>
</evidence>
<keyword evidence="5 15" id="KW-0732">Signal</keyword>
<dbReference type="SUPFAM" id="SSF49313">
    <property type="entry name" value="Cadherin-like"/>
    <property type="match status" value="6"/>
</dbReference>
<evidence type="ECO:0000313" key="18">
    <source>
        <dbReference type="RefSeq" id="XP_045574132.1"/>
    </source>
</evidence>
<keyword evidence="7 12" id="KW-0106">Calcium</keyword>
<gene>
    <name evidence="18" type="primary">LOC106604881</name>
</gene>
<proteinExistence type="predicted"/>
<dbReference type="InterPro" id="IPR031904">
    <property type="entry name" value="Cadherin_CBD"/>
</dbReference>
<keyword evidence="6" id="KW-0677">Repeat</keyword>
<evidence type="ECO:0000259" key="16">
    <source>
        <dbReference type="PROSITE" id="PS50268"/>
    </source>
</evidence>
<dbReference type="PROSITE" id="PS50268">
    <property type="entry name" value="CADHERIN_2"/>
    <property type="match status" value="6"/>
</dbReference>
<dbReference type="Proteomes" id="UP001652741">
    <property type="component" value="Chromosome ssa05"/>
</dbReference>
<evidence type="ECO:0000256" key="12">
    <source>
        <dbReference type="PROSITE-ProRule" id="PRU00043"/>
    </source>
</evidence>
<feature type="domain" description="Cadherin" evidence="16">
    <location>
        <begin position="240"/>
        <end position="347"/>
    </location>
</feature>
<dbReference type="CDD" id="cd11304">
    <property type="entry name" value="Cadherin_repeat"/>
    <property type="match status" value="6"/>
</dbReference>
<dbReference type="Pfam" id="PF15974">
    <property type="entry name" value="Cadherin_tail"/>
    <property type="match status" value="1"/>
</dbReference>
<dbReference type="Pfam" id="PF08266">
    <property type="entry name" value="Cadherin_2"/>
    <property type="match status" value="1"/>
</dbReference>